<gene>
    <name evidence="1" type="ORF">SEPCBS57363_005059</name>
</gene>
<reference evidence="1 2" key="1">
    <citation type="submission" date="2024-01" db="EMBL/GenBank/DDBJ databases">
        <authorList>
            <person name="Allen C."/>
            <person name="Tagirdzhanova G."/>
        </authorList>
    </citation>
    <scope>NUCLEOTIDE SEQUENCE [LARGE SCALE GENOMIC DNA]</scope>
    <source>
        <strain evidence="1 2">CBS 573.63</strain>
    </source>
</reference>
<comment type="caution">
    <text evidence="1">The sequence shown here is derived from an EMBL/GenBank/DDBJ whole genome shotgun (WGS) entry which is preliminary data.</text>
</comment>
<dbReference type="Proteomes" id="UP001642501">
    <property type="component" value="Unassembled WGS sequence"/>
</dbReference>
<evidence type="ECO:0000313" key="1">
    <source>
        <dbReference type="EMBL" id="CAK7272296.1"/>
    </source>
</evidence>
<protein>
    <submittedName>
        <fullName evidence="1">Uncharacterized protein</fullName>
    </submittedName>
</protein>
<organism evidence="1 2">
    <name type="scientific">Sporothrix epigloea</name>
    <dbReference type="NCBI Taxonomy" id="1892477"/>
    <lineage>
        <taxon>Eukaryota</taxon>
        <taxon>Fungi</taxon>
        <taxon>Dikarya</taxon>
        <taxon>Ascomycota</taxon>
        <taxon>Pezizomycotina</taxon>
        <taxon>Sordariomycetes</taxon>
        <taxon>Sordariomycetidae</taxon>
        <taxon>Ophiostomatales</taxon>
        <taxon>Ophiostomataceae</taxon>
        <taxon>Sporothrix</taxon>
    </lineage>
</organism>
<keyword evidence="2" id="KW-1185">Reference proteome</keyword>
<proteinExistence type="predicted"/>
<evidence type="ECO:0000313" key="2">
    <source>
        <dbReference type="Proteomes" id="UP001642501"/>
    </source>
</evidence>
<dbReference type="EMBL" id="CAWUOM010000104">
    <property type="protein sequence ID" value="CAK7272296.1"/>
    <property type="molecule type" value="Genomic_DNA"/>
</dbReference>
<sequence>MDSEAMDVVEGQGVLPLSDVHAAATATENSVNLPLNGTGSTFAAWNTPKHREEVDSYQTRLVDQGFNISDFGDPLTTDRPLAKIYSRDFPEGMEASLRELVDKNQ</sequence>
<accession>A0ABP0DZ95</accession>
<name>A0ABP0DZ95_9PEZI</name>